<proteinExistence type="predicted"/>
<dbReference type="Pfam" id="PF12776">
    <property type="entry name" value="Myb_DNA-bind_3"/>
    <property type="match status" value="1"/>
</dbReference>
<dbReference type="GO" id="GO:0046872">
    <property type="term" value="F:metal ion binding"/>
    <property type="evidence" value="ECO:0007669"/>
    <property type="project" value="UniProtKB-KW"/>
</dbReference>
<name>A0AAW2LTC9_9LAMI</name>
<dbReference type="Pfam" id="PF26138">
    <property type="entry name" value="DUF8040"/>
    <property type="match status" value="1"/>
</dbReference>
<feature type="domain" description="Myb/SANT-like" evidence="4">
    <location>
        <begin position="171"/>
        <end position="268"/>
    </location>
</feature>
<comment type="caution">
    <text evidence="7">The sequence shown here is derived from an EMBL/GenBank/DDBJ whole genome shotgun (WGS) entry which is preliminary data.</text>
</comment>
<evidence type="ECO:0008006" key="8">
    <source>
        <dbReference type="Google" id="ProtNLM"/>
    </source>
</evidence>
<dbReference type="InterPro" id="IPR027806">
    <property type="entry name" value="HARBI1_dom"/>
</dbReference>
<protein>
    <recommendedName>
        <fullName evidence="8">Myb/SANT-like domain-containing protein</fullName>
    </recommendedName>
</protein>
<evidence type="ECO:0000259" key="4">
    <source>
        <dbReference type="Pfam" id="PF12776"/>
    </source>
</evidence>
<feature type="compositionally biased region" description="Low complexity" evidence="3">
    <location>
        <begin position="355"/>
        <end position="365"/>
    </location>
</feature>
<dbReference type="PANTHER" id="PTHR46250">
    <property type="entry name" value="MYB/SANT-LIKE DNA-BINDING DOMAIN PROTEIN-RELATED"/>
    <property type="match status" value="1"/>
</dbReference>
<evidence type="ECO:0000259" key="5">
    <source>
        <dbReference type="Pfam" id="PF13359"/>
    </source>
</evidence>
<reference evidence="7" key="1">
    <citation type="submission" date="2020-06" db="EMBL/GenBank/DDBJ databases">
        <authorList>
            <person name="Li T."/>
            <person name="Hu X."/>
            <person name="Zhang T."/>
            <person name="Song X."/>
            <person name="Zhang H."/>
            <person name="Dai N."/>
            <person name="Sheng W."/>
            <person name="Hou X."/>
            <person name="Wei L."/>
        </authorList>
    </citation>
    <scope>NUCLEOTIDE SEQUENCE</scope>
    <source>
        <strain evidence="7">KEN8</strain>
        <tissue evidence="7">Leaf</tissue>
    </source>
</reference>
<evidence type="ECO:0000256" key="3">
    <source>
        <dbReference type="SAM" id="MobiDB-lite"/>
    </source>
</evidence>
<organism evidence="7">
    <name type="scientific">Sesamum calycinum</name>
    <dbReference type="NCBI Taxonomy" id="2727403"/>
    <lineage>
        <taxon>Eukaryota</taxon>
        <taxon>Viridiplantae</taxon>
        <taxon>Streptophyta</taxon>
        <taxon>Embryophyta</taxon>
        <taxon>Tracheophyta</taxon>
        <taxon>Spermatophyta</taxon>
        <taxon>Magnoliopsida</taxon>
        <taxon>eudicotyledons</taxon>
        <taxon>Gunneridae</taxon>
        <taxon>Pentapetalae</taxon>
        <taxon>asterids</taxon>
        <taxon>lamiids</taxon>
        <taxon>Lamiales</taxon>
        <taxon>Pedaliaceae</taxon>
        <taxon>Sesamum</taxon>
    </lineage>
</organism>
<gene>
    <name evidence="7" type="ORF">Scaly_2503600</name>
</gene>
<dbReference type="AlphaFoldDB" id="A0AAW2LTC9"/>
<dbReference type="InterPro" id="IPR024752">
    <property type="entry name" value="Myb/SANT-like_dom"/>
</dbReference>
<evidence type="ECO:0000313" key="7">
    <source>
        <dbReference type="EMBL" id="KAL0322072.1"/>
    </source>
</evidence>
<dbReference type="Pfam" id="PF13359">
    <property type="entry name" value="DDE_Tnp_4"/>
    <property type="match status" value="1"/>
</dbReference>
<keyword evidence="2" id="KW-0479">Metal-binding</keyword>
<feature type="domain" description="DUF8040" evidence="6">
    <location>
        <begin position="1"/>
        <end position="57"/>
    </location>
</feature>
<dbReference type="PANTHER" id="PTHR46250:SF15">
    <property type="entry name" value="OS01G0523800 PROTEIN"/>
    <property type="match status" value="1"/>
</dbReference>
<reference evidence="7" key="2">
    <citation type="journal article" date="2024" name="Plant">
        <title>Genomic evolution and insights into agronomic trait innovations of Sesamum species.</title>
        <authorList>
            <person name="Miao H."/>
            <person name="Wang L."/>
            <person name="Qu L."/>
            <person name="Liu H."/>
            <person name="Sun Y."/>
            <person name="Le M."/>
            <person name="Wang Q."/>
            <person name="Wei S."/>
            <person name="Zheng Y."/>
            <person name="Lin W."/>
            <person name="Duan Y."/>
            <person name="Cao H."/>
            <person name="Xiong S."/>
            <person name="Wang X."/>
            <person name="Wei L."/>
            <person name="Li C."/>
            <person name="Ma Q."/>
            <person name="Ju M."/>
            <person name="Zhao R."/>
            <person name="Li G."/>
            <person name="Mu C."/>
            <person name="Tian Q."/>
            <person name="Mei H."/>
            <person name="Zhang T."/>
            <person name="Gao T."/>
            <person name="Zhang H."/>
        </authorList>
    </citation>
    <scope>NUCLEOTIDE SEQUENCE</scope>
    <source>
        <strain evidence="7">KEN8</strain>
    </source>
</reference>
<dbReference type="EMBL" id="JACGWM010000016">
    <property type="protein sequence ID" value="KAL0322072.1"/>
    <property type="molecule type" value="Genomic_DNA"/>
</dbReference>
<feature type="region of interest" description="Disordered" evidence="3">
    <location>
        <begin position="146"/>
        <end position="169"/>
    </location>
</feature>
<evidence type="ECO:0000259" key="6">
    <source>
        <dbReference type="Pfam" id="PF26138"/>
    </source>
</evidence>
<dbReference type="InterPro" id="IPR058353">
    <property type="entry name" value="DUF8040"/>
</dbReference>
<sequence length="496" mass="55987">MDRNAFGRLCCMLQESGWVEGTKNVTAPEQVAMFLSILSHHKKNCVVKHDFMRSGSTGCLGALDGTFIDVRVPLHEKGRYRTRKGQVAVNVLGVCNPNMQFIYVLRGWEGSAADSCVLRDAIHRDAGYVFLVVIMDSEYVGTGYGNNLDDDGSSRPKRRGVNKERTAPRRTWTSLEEEGLINGLKSLINTGWKCDNGFRNGYLPQLEAHMNRVFPQCNIKAEPHITSKLHVWKKQYSTLVTMMTKSGLGWDESRHMVIVEDDKAWDEFVKIDPSAKGMRYKPWPLFPAWCEIFGKDRATGERGCDPKTVVADKVAPEASDAQDCYVPTVEWNSETGFHGLDEEQPQSYNMNCDPTANSSSASKRTTSSRKRKVVDTSPEIPQLVHMVSNFCETANKRIGSLTRALESEFGDPDKRGVVMQAVREISGLDENDILIVTTKLVHEPKNMEIFSVCRWSRRRKWYALYLLAGFKNCDFFCKRGSGNVLLGVYWMCVLCN</sequence>
<evidence type="ECO:0000256" key="2">
    <source>
        <dbReference type="ARBA" id="ARBA00022723"/>
    </source>
</evidence>
<accession>A0AAW2LTC9</accession>
<comment type="cofactor">
    <cofactor evidence="1">
        <name>a divalent metal cation</name>
        <dbReference type="ChEBI" id="CHEBI:60240"/>
    </cofactor>
</comment>
<feature type="domain" description="DDE Tnp4" evidence="5">
    <location>
        <begin position="63"/>
        <end position="121"/>
    </location>
</feature>
<feature type="compositionally biased region" description="Polar residues" evidence="3">
    <location>
        <begin position="345"/>
        <end position="354"/>
    </location>
</feature>
<evidence type="ECO:0000256" key="1">
    <source>
        <dbReference type="ARBA" id="ARBA00001968"/>
    </source>
</evidence>
<feature type="region of interest" description="Disordered" evidence="3">
    <location>
        <begin position="336"/>
        <end position="375"/>
    </location>
</feature>